<dbReference type="Pfam" id="PF02645">
    <property type="entry name" value="DegV"/>
    <property type="match status" value="1"/>
</dbReference>
<reference evidence="2 3" key="1">
    <citation type="submission" date="2020-07" db="EMBL/GenBank/DDBJ databases">
        <title>Sequencing the genomes of 1000 actinobacteria strains.</title>
        <authorList>
            <person name="Klenk H.-P."/>
        </authorList>
    </citation>
    <scope>NUCLEOTIDE SEQUENCE [LARGE SCALE GENOMIC DNA]</scope>
    <source>
        <strain evidence="2 3">DSM 26341</strain>
    </source>
</reference>
<dbReference type="Gene3D" id="3.40.50.10170">
    <property type="match status" value="1"/>
</dbReference>
<organism evidence="2 3">
    <name type="scientific">Spelaeicoccus albus</name>
    <dbReference type="NCBI Taxonomy" id="1280376"/>
    <lineage>
        <taxon>Bacteria</taxon>
        <taxon>Bacillati</taxon>
        <taxon>Actinomycetota</taxon>
        <taxon>Actinomycetes</taxon>
        <taxon>Micrococcales</taxon>
        <taxon>Brevibacteriaceae</taxon>
        <taxon>Spelaeicoccus</taxon>
    </lineage>
</organism>
<dbReference type="EMBL" id="JACBZP010000001">
    <property type="protein sequence ID" value="NYI68836.1"/>
    <property type="molecule type" value="Genomic_DNA"/>
</dbReference>
<comment type="caution">
    <text evidence="2">The sequence shown here is derived from an EMBL/GenBank/DDBJ whole genome shotgun (WGS) entry which is preliminary data.</text>
</comment>
<sequence length="297" mass="30598">MTITIVTDSTAGITDADAWASDVAVVPLHVIVGDSSRLEGSEITADELAADLRAGRRAGTSMPAGTDFESVFRAARDSGADGVVAITLSGEISGTARAASSAAEIVNAEWGDGHINVLDSRTTAAELRFAVETAVLAAESGADVDAVAAAASAVLEESNSYFYVDTLEYLRRGGRIGAASAWFGGALAIKPILQMRAGEVAAVEKVRTSGRALRRLVAIAEESAHGHPVEYVVQHLDSYDRAAKIAERLKQSDMCVSSTVREVSAVIGAHVGPGVLGITVVPARTGDLTAQPPSGAE</sequence>
<gene>
    <name evidence="2" type="ORF">BJY26_003142</name>
</gene>
<dbReference type="RefSeq" id="WP_179429122.1">
    <property type="nucleotide sequence ID" value="NZ_JACBZP010000001.1"/>
</dbReference>
<keyword evidence="3" id="KW-1185">Reference proteome</keyword>
<dbReference type="PROSITE" id="PS51482">
    <property type="entry name" value="DEGV"/>
    <property type="match status" value="1"/>
</dbReference>
<dbReference type="PANTHER" id="PTHR33434">
    <property type="entry name" value="DEGV DOMAIN-CONTAINING PROTEIN DR_1986-RELATED"/>
    <property type="match status" value="1"/>
</dbReference>
<dbReference type="InterPro" id="IPR043168">
    <property type="entry name" value="DegV_C"/>
</dbReference>
<accession>A0A7Z0D4V1</accession>
<dbReference type="AlphaFoldDB" id="A0A7Z0D4V1"/>
<proteinExistence type="predicted"/>
<dbReference type="Gene3D" id="3.30.1180.10">
    <property type="match status" value="1"/>
</dbReference>
<dbReference type="PANTHER" id="PTHR33434:SF2">
    <property type="entry name" value="FATTY ACID-BINDING PROTEIN TM_1468"/>
    <property type="match status" value="1"/>
</dbReference>
<dbReference type="SUPFAM" id="SSF82549">
    <property type="entry name" value="DAK1/DegV-like"/>
    <property type="match status" value="1"/>
</dbReference>
<evidence type="ECO:0000256" key="1">
    <source>
        <dbReference type="ARBA" id="ARBA00023121"/>
    </source>
</evidence>
<dbReference type="GO" id="GO:0008289">
    <property type="term" value="F:lipid binding"/>
    <property type="evidence" value="ECO:0007669"/>
    <property type="project" value="UniProtKB-KW"/>
</dbReference>
<keyword evidence="1" id="KW-0446">Lipid-binding</keyword>
<name>A0A7Z0D4V1_9MICO</name>
<evidence type="ECO:0000313" key="2">
    <source>
        <dbReference type="EMBL" id="NYI68836.1"/>
    </source>
</evidence>
<protein>
    <submittedName>
        <fullName evidence="2">DegV family protein with EDD domain</fullName>
    </submittedName>
</protein>
<dbReference type="NCBIfam" id="TIGR00762">
    <property type="entry name" value="DegV"/>
    <property type="match status" value="1"/>
</dbReference>
<dbReference type="InterPro" id="IPR003797">
    <property type="entry name" value="DegV"/>
</dbReference>
<dbReference type="InterPro" id="IPR050270">
    <property type="entry name" value="DegV_domain_contain"/>
</dbReference>
<evidence type="ECO:0000313" key="3">
    <source>
        <dbReference type="Proteomes" id="UP000539111"/>
    </source>
</evidence>
<dbReference type="Proteomes" id="UP000539111">
    <property type="component" value="Unassembled WGS sequence"/>
</dbReference>